<protein>
    <submittedName>
        <fullName evidence="1">dUTPase</fullName>
    </submittedName>
</protein>
<dbReference type="Pfam" id="PF08761">
    <property type="entry name" value="dUTPase_2"/>
    <property type="match status" value="1"/>
</dbReference>
<proteinExistence type="predicted"/>
<evidence type="ECO:0000313" key="1">
    <source>
        <dbReference type="EMBL" id="DAD96604.1"/>
    </source>
</evidence>
<dbReference type="EMBL" id="BK015221">
    <property type="protein sequence ID" value="DAD96604.1"/>
    <property type="molecule type" value="Genomic_DNA"/>
</dbReference>
<sequence>MILNIAMIYYSFEDLFEAYKKKSLVNIQRQKEGY</sequence>
<dbReference type="SUPFAM" id="SSF101386">
    <property type="entry name" value="all-alpha NTP pyrophosphatases"/>
    <property type="match status" value="1"/>
</dbReference>
<organism evidence="1">
    <name type="scientific">Siphoviridae sp. ctSP74</name>
    <dbReference type="NCBI Taxonomy" id="2826343"/>
    <lineage>
        <taxon>Viruses</taxon>
        <taxon>Duplodnaviria</taxon>
        <taxon>Heunggongvirae</taxon>
        <taxon>Uroviricota</taxon>
        <taxon>Caudoviricetes</taxon>
    </lineage>
</organism>
<accession>A0A8S5NQE1</accession>
<dbReference type="Gene3D" id="1.10.4010.10">
    <property type="entry name" value="Type II deoxyuridine triphosphatase"/>
    <property type="match status" value="1"/>
</dbReference>
<reference evidence="1" key="1">
    <citation type="journal article" date="2021" name="Proc. Natl. Acad. Sci. U.S.A.">
        <title>A Catalog of Tens of Thousands of Viruses from Human Metagenomes Reveals Hidden Associations with Chronic Diseases.</title>
        <authorList>
            <person name="Tisza M.J."/>
            <person name="Buck C.B."/>
        </authorList>
    </citation>
    <scope>NUCLEOTIDE SEQUENCE</scope>
    <source>
        <strain evidence="1">CtSP74</strain>
    </source>
</reference>
<name>A0A8S5NQE1_9CAUD</name>
<dbReference type="InterPro" id="IPR014871">
    <property type="entry name" value="dUTPase/dCTP_pyrophosphatase"/>
</dbReference>